<evidence type="ECO:0000256" key="3">
    <source>
        <dbReference type="ARBA" id="ARBA00012590"/>
    </source>
</evidence>
<evidence type="ECO:0000256" key="1">
    <source>
        <dbReference type="ARBA" id="ARBA00000681"/>
    </source>
</evidence>
<evidence type="ECO:0000256" key="2">
    <source>
        <dbReference type="ARBA" id="ARBA00007495"/>
    </source>
</evidence>
<dbReference type="InterPro" id="IPR001000">
    <property type="entry name" value="GH10_dom"/>
</dbReference>
<dbReference type="SMART" id="SM00633">
    <property type="entry name" value="Glyco_10"/>
    <property type="match status" value="1"/>
</dbReference>
<dbReference type="Pfam" id="PF00331">
    <property type="entry name" value="Glyco_hydro_10"/>
    <property type="match status" value="1"/>
</dbReference>
<feature type="domain" description="GH10" evidence="11">
    <location>
        <begin position="336"/>
        <end position="655"/>
    </location>
</feature>
<comment type="caution">
    <text evidence="12">The sequence shown here is derived from an EMBL/GenBank/DDBJ whole genome shotgun (WGS) entry which is preliminary data.</text>
</comment>
<dbReference type="PRINTS" id="PR00134">
    <property type="entry name" value="GLHYDRLASE10"/>
</dbReference>
<evidence type="ECO:0000256" key="10">
    <source>
        <dbReference type="SAM" id="SignalP"/>
    </source>
</evidence>
<dbReference type="Proteomes" id="UP000052943">
    <property type="component" value="Unassembled WGS sequence"/>
</dbReference>
<dbReference type="SUPFAM" id="SSF51445">
    <property type="entry name" value="(Trans)glycosidases"/>
    <property type="match status" value="1"/>
</dbReference>
<feature type="signal peptide" evidence="10">
    <location>
        <begin position="1"/>
        <end position="21"/>
    </location>
</feature>
<evidence type="ECO:0000256" key="9">
    <source>
        <dbReference type="ARBA" id="ARBA00023326"/>
    </source>
</evidence>
<evidence type="ECO:0000313" key="12">
    <source>
        <dbReference type="EMBL" id="KUG00843.1"/>
    </source>
</evidence>
<sequence>MARVLALPLLWAALVPRGSFDYEIIPAALKRRIIQAYLGVGGKEDVNVVERVPIHVVGDGAQLQLVEVHDNAGENGVLDRQNGGLTADSTRKEFASIHSQLFSLQRQTANLLNEILRSRTERQRENQKILAVIRRIALQPVVRTIHPLSSANGGGDGVEEEGSVVLPRAMLSKRPKDLYELWGEYEFGLNGLKPAKEFTAAERGANKFAYSRRKVFWDVVSAFVRTGFTSDVAIDKIYAAYGRQLSVTRILAALRTDKHQAGKRRPYAALMQHGLNVKMYSGVPVHLVVLTFFISRFVAHEREVMNVFITLVLGASSLAVAFGDPRVMIESTYTETKGLNDLAKTAWQNRGGKYMGTATDIKQLGDPYYIQKLNSTSDFGMITPSNAMKWDATEPKQGNFTFEDADKIVAFANKTGARIRCHTLVWHKQVPEWVQVLEKAELLEAMSNHITKVMTHFGNSCTAWDVVNEAFNEDGSYRQSFWYKKTGKEYISTAFKTANEVKAKLSLQARLYYNDFNINIVNNKSDAVLGMATDLRSHKIWVEGIGFQSHYSNNDTVAGAKIFENFRRFTVKHMDVAITELDVKTSMANPTVSEQQQQVGIITNVVSACKKTVRCVGVTVWDFVDTYSWIKSSAPLLFYQPDGPSTPLVRKATYDAITAGWIL</sequence>
<evidence type="ECO:0000256" key="5">
    <source>
        <dbReference type="ARBA" id="ARBA00022729"/>
    </source>
</evidence>
<dbReference type="InterPro" id="IPR044846">
    <property type="entry name" value="GH10"/>
</dbReference>
<comment type="similarity">
    <text evidence="2">Belongs to the glycosyl hydrolase 10 (cellulase F) family.</text>
</comment>
<dbReference type="AlphaFoldDB" id="A0A0W8DWU5"/>
<dbReference type="InterPro" id="IPR017853">
    <property type="entry name" value="GH"/>
</dbReference>
<keyword evidence="7" id="KW-0119">Carbohydrate metabolism</keyword>
<dbReference type="PANTHER" id="PTHR31490">
    <property type="entry name" value="GLYCOSYL HYDROLASE"/>
    <property type="match status" value="1"/>
</dbReference>
<keyword evidence="5 10" id="KW-0732">Signal</keyword>
<gene>
    <name evidence="12" type="ORF">AM587_10002877</name>
</gene>
<dbReference type="GO" id="GO:0031176">
    <property type="term" value="F:endo-1,4-beta-xylanase activity"/>
    <property type="evidence" value="ECO:0007669"/>
    <property type="project" value="UniProtKB-EC"/>
</dbReference>
<evidence type="ECO:0000256" key="8">
    <source>
        <dbReference type="ARBA" id="ARBA00023295"/>
    </source>
</evidence>
<protein>
    <recommendedName>
        <fullName evidence="3">endo-1,4-beta-xylanase</fullName>
        <ecNumber evidence="3">3.2.1.8</ecNumber>
    </recommendedName>
</protein>
<keyword evidence="6" id="KW-0378">Hydrolase</keyword>
<proteinExistence type="inferred from homology"/>
<name>A0A0W8DWU5_PHYNI</name>
<evidence type="ECO:0000256" key="7">
    <source>
        <dbReference type="ARBA" id="ARBA00023277"/>
    </source>
</evidence>
<keyword evidence="4" id="KW-0858">Xylan degradation</keyword>
<dbReference type="OrthoDB" id="97297at2759"/>
<comment type="catalytic activity">
    <reaction evidence="1">
        <text>Endohydrolysis of (1-&gt;4)-beta-D-xylosidic linkages in xylans.</text>
        <dbReference type="EC" id="3.2.1.8"/>
    </reaction>
</comment>
<feature type="chain" id="PRO_5006941991" description="endo-1,4-beta-xylanase" evidence="10">
    <location>
        <begin position="22"/>
        <end position="663"/>
    </location>
</feature>
<evidence type="ECO:0000256" key="4">
    <source>
        <dbReference type="ARBA" id="ARBA00022651"/>
    </source>
</evidence>
<dbReference type="EC" id="3.2.1.8" evidence="3"/>
<dbReference type="EMBL" id="LNFO01000534">
    <property type="protein sequence ID" value="KUG00843.1"/>
    <property type="molecule type" value="Genomic_DNA"/>
</dbReference>
<dbReference type="PROSITE" id="PS51760">
    <property type="entry name" value="GH10_2"/>
    <property type="match status" value="1"/>
</dbReference>
<evidence type="ECO:0000256" key="6">
    <source>
        <dbReference type="ARBA" id="ARBA00022801"/>
    </source>
</evidence>
<dbReference type="STRING" id="4790.A0A0W8DWU5"/>
<evidence type="ECO:0000259" key="11">
    <source>
        <dbReference type="PROSITE" id="PS51760"/>
    </source>
</evidence>
<accession>A0A0W8DWU5</accession>
<reference evidence="12 13" key="1">
    <citation type="submission" date="2015-11" db="EMBL/GenBank/DDBJ databases">
        <title>Genomes and virulence difference between two physiological races of Phytophthora nicotianae.</title>
        <authorList>
            <person name="Liu H."/>
            <person name="Ma X."/>
            <person name="Yu H."/>
            <person name="Fang D."/>
            <person name="Li Y."/>
            <person name="Wang X."/>
            <person name="Wang W."/>
            <person name="Dong Y."/>
            <person name="Xiao B."/>
        </authorList>
    </citation>
    <scope>NUCLEOTIDE SEQUENCE [LARGE SCALE GENOMIC DNA]</scope>
    <source>
        <strain evidence="13">race 0</strain>
    </source>
</reference>
<keyword evidence="9" id="KW-0624">Polysaccharide degradation</keyword>
<keyword evidence="8" id="KW-0326">Glycosidase</keyword>
<evidence type="ECO:0000313" key="13">
    <source>
        <dbReference type="Proteomes" id="UP000052943"/>
    </source>
</evidence>
<dbReference type="GO" id="GO:0045493">
    <property type="term" value="P:xylan catabolic process"/>
    <property type="evidence" value="ECO:0007669"/>
    <property type="project" value="UniProtKB-KW"/>
</dbReference>
<dbReference type="Gene3D" id="3.20.20.80">
    <property type="entry name" value="Glycosidases"/>
    <property type="match status" value="1"/>
</dbReference>
<organism evidence="12 13">
    <name type="scientific">Phytophthora nicotianae</name>
    <name type="common">Potato buckeye rot agent</name>
    <name type="synonym">Phytophthora parasitica</name>
    <dbReference type="NCBI Taxonomy" id="4792"/>
    <lineage>
        <taxon>Eukaryota</taxon>
        <taxon>Sar</taxon>
        <taxon>Stramenopiles</taxon>
        <taxon>Oomycota</taxon>
        <taxon>Peronosporomycetes</taxon>
        <taxon>Peronosporales</taxon>
        <taxon>Peronosporaceae</taxon>
        <taxon>Phytophthora</taxon>
    </lineage>
</organism>
<dbReference type="PANTHER" id="PTHR31490:SF88">
    <property type="entry name" value="BETA-XYLANASE"/>
    <property type="match status" value="1"/>
</dbReference>